<evidence type="ECO:0000313" key="2">
    <source>
        <dbReference type="Proteomes" id="UP001282474"/>
    </source>
</evidence>
<dbReference type="Proteomes" id="UP001282474">
    <property type="component" value="Unassembled WGS sequence"/>
</dbReference>
<dbReference type="EMBL" id="JARAWJ010000014">
    <property type="protein sequence ID" value="MDX3039445.1"/>
    <property type="molecule type" value="Genomic_DNA"/>
</dbReference>
<accession>A0ABU4MPQ8</accession>
<gene>
    <name evidence="1" type="ORF">PV383_20005</name>
</gene>
<proteinExistence type="predicted"/>
<comment type="caution">
    <text evidence="1">The sequence shown here is derived from an EMBL/GenBank/DDBJ whole genome shotgun (WGS) entry which is preliminary data.</text>
</comment>
<protein>
    <submittedName>
        <fullName evidence="1">Uncharacterized protein</fullName>
    </submittedName>
</protein>
<evidence type="ECO:0000313" key="1">
    <source>
        <dbReference type="EMBL" id="MDX3039445.1"/>
    </source>
</evidence>
<name>A0ABU4MPQ8_9ACTN</name>
<reference evidence="1 2" key="1">
    <citation type="journal article" date="2023" name="Microb. Genom.">
        <title>Mesoterricola silvestris gen. nov., sp. nov., Mesoterricola sediminis sp. nov., Geothrix oryzae sp. nov., Geothrix edaphica sp. nov., Geothrix rubra sp. nov., and Geothrix limicola sp. nov., six novel members of Acidobacteriota isolated from soils.</title>
        <authorList>
            <person name="Weisberg A.J."/>
            <person name="Pearce E."/>
            <person name="Kramer C.G."/>
            <person name="Chang J.H."/>
            <person name="Clarke C.R."/>
        </authorList>
    </citation>
    <scope>NUCLEOTIDE SEQUENCE [LARGE SCALE GENOMIC DNA]</scope>
    <source>
        <strain evidence="1 2">NE20-4-1</strain>
    </source>
</reference>
<keyword evidence="2" id="KW-1185">Reference proteome</keyword>
<dbReference type="RefSeq" id="WP_193382590.1">
    <property type="nucleotide sequence ID" value="NZ_JABXWF010000011.1"/>
</dbReference>
<organism evidence="1 2">
    <name type="scientific">Streptomyces caniscabiei</name>
    <dbReference type="NCBI Taxonomy" id="2746961"/>
    <lineage>
        <taxon>Bacteria</taxon>
        <taxon>Bacillati</taxon>
        <taxon>Actinomycetota</taxon>
        <taxon>Actinomycetes</taxon>
        <taxon>Kitasatosporales</taxon>
        <taxon>Streptomycetaceae</taxon>
        <taxon>Streptomyces</taxon>
    </lineage>
</organism>
<sequence length="147" mass="16696">MANRTHFGIVIARSTEFTYMAALAASRDCRFRCTACQAKLWAIQRPHGHTAWLCSRCTDLKQSGQEPGPRPFNTQPPRQLAIGERLRGPNGMWTVTTSQRIDRFENGVREQGAEYVLTRDDGHEEKLRGRDMLDFHLIPPAEQTTIA</sequence>